<organism evidence="1 2">
    <name type="scientific">Suillus luteus UH-Slu-Lm8-n1</name>
    <dbReference type="NCBI Taxonomy" id="930992"/>
    <lineage>
        <taxon>Eukaryota</taxon>
        <taxon>Fungi</taxon>
        <taxon>Dikarya</taxon>
        <taxon>Basidiomycota</taxon>
        <taxon>Agaricomycotina</taxon>
        <taxon>Agaricomycetes</taxon>
        <taxon>Agaricomycetidae</taxon>
        <taxon>Boletales</taxon>
        <taxon>Suillineae</taxon>
        <taxon>Suillaceae</taxon>
        <taxon>Suillus</taxon>
    </lineage>
</organism>
<evidence type="ECO:0000313" key="1">
    <source>
        <dbReference type="EMBL" id="KIK32087.1"/>
    </source>
</evidence>
<sequence length="88" mass="9729">DAFIPLQACHNLTQLSIERGCDVSLSDEELYQLVRNWPKLEVLKISCCSSFGDTTMPTLHGLIKLLRLCPNLASLALVIDTTKLDGID</sequence>
<dbReference type="InterPro" id="IPR032675">
    <property type="entry name" value="LRR_dom_sf"/>
</dbReference>
<protein>
    <recommendedName>
        <fullName evidence="3">F-box/LRR-repeat protein</fullName>
    </recommendedName>
</protein>
<dbReference type="EMBL" id="KN836416">
    <property type="protein sequence ID" value="KIK32087.1"/>
    <property type="molecule type" value="Genomic_DNA"/>
</dbReference>
<reference evidence="1 2" key="1">
    <citation type="submission" date="2014-04" db="EMBL/GenBank/DDBJ databases">
        <authorList>
            <consortium name="DOE Joint Genome Institute"/>
            <person name="Kuo A."/>
            <person name="Ruytinx J."/>
            <person name="Rineau F."/>
            <person name="Colpaert J."/>
            <person name="Kohler A."/>
            <person name="Nagy L.G."/>
            <person name="Floudas D."/>
            <person name="Copeland A."/>
            <person name="Barry K.W."/>
            <person name="Cichocki N."/>
            <person name="Veneault-Fourrey C."/>
            <person name="LaButti K."/>
            <person name="Lindquist E.A."/>
            <person name="Lipzen A."/>
            <person name="Lundell T."/>
            <person name="Morin E."/>
            <person name="Murat C."/>
            <person name="Sun H."/>
            <person name="Tunlid A."/>
            <person name="Henrissat B."/>
            <person name="Grigoriev I.V."/>
            <person name="Hibbett D.S."/>
            <person name="Martin F."/>
            <person name="Nordberg H.P."/>
            <person name="Cantor M.N."/>
            <person name="Hua S.X."/>
        </authorList>
    </citation>
    <scope>NUCLEOTIDE SEQUENCE [LARGE SCALE GENOMIC DNA]</scope>
    <source>
        <strain evidence="1 2">UH-Slu-Lm8-n1</strain>
    </source>
</reference>
<feature type="non-terminal residue" evidence="1">
    <location>
        <position position="1"/>
    </location>
</feature>
<dbReference type="Proteomes" id="UP000054485">
    <property type="component" value="Unassembled WGS sequence"/>
</dbReference>
<keyword evidence="2" id="KW-1185">Reference proteome</keyword>
<dbReference type="InParanoid" id="A0A0D0ACS9"/>
<dbReference type="SUPFAM" id="SSF52047">
    <property type="entry name" value="RNI-like"/>
    <property type="match status" value="1"/>
</dbReference>
<dbReference type="HOGENOM" id="CLU_2475132_0_0_1"/>
<dbReference type="AlphaFoldDB" id="A0A0D0ACS9"/>
<proteinExistence type="predicted"/>
<dbReference type="Gene3D" id="3.80.10.10">
    <property type="entry name" value="Ribonuclease Inhibitor"/>
    <property type="match status" value="1"/>
</dbReference>
<gene>
    <name evidence="1" type="ORF">CY34DRAFT_49169</name>
</gene>
<reference evidence="2" key="2">
    <citation type="submission" date="2015-01" db="EMBL/GenBank/DDBJ databases">
        <title>Evolutionary Origins and Diversification of the Mycorrhizal Mutualists.</title>
        <authorList>
            <consortium name="DOE Joint Genome Institute"/>
            <consortium name="Mycorrhizal Genomics Consortium"/>
            <person name="Kohler A."/>
            <person name="Kuo A."/>
            <person name="Nagy L.G."/>
            <person name="Floudas D."/>
            <person name="Copeland A."/>
            <person name="Barry K.W."/>
            <person name="Cichocki N."/>
            <person name="Veneault-Fourrey C."/>
            <person name="LaButti K."/>
            <person name="Lindquist E.A."/>
            <person name="Lipzen A."/>
            <person name="Lundell T."/>
            <person name="Morin E."/>
            <person name="Murat C."/>
            <person name="Riley R."/>
            <person name="Ohm R."/>
            <person name="Sun H."/>
            <person name="Tunlid A."/>
            <person name="Henrissat B."/>
            <person name="Grigoriev I.V."/>
            <person name="Hibbett D.S."/>
            <person name="Martin F."/>
        </authorList>
    </citation>
    <scope>NUCLEOTIDE SEQUENCE [LARGE SCALE GENOMIC DNA]</scope>
    <source>
        <strain evidence="2">UH-Slu-Lm8-n1</strain>
    </source>
</reference>
<evidence type="ECO:0000313" key="2">
    <source>
        <dbReference type="Proteomes" id="UP000054485"/>
    </source>
</evidence>
<evidence type="ECO:0008006" key="3">
    <source>
        <dbReference type="Google" id="ProtNLM"/>
    </source>
</evidence>
<dbReference type="STRING" id="930992.A0A0D0ACS9"/>
<dbReference type="OrthoDB" id="2841072at2759"/>
<accession>A0A0D0ACS9</accession>
<name>A0A0D0ACS9_9AGAM</name>
<feature type="non-terminal residue" evidence="1">
    <location>
        <position position="88"/>
    </location>
</feature>